<gene>
    <name evidence="1" type="ORF">OC842_003609</name>
</gene>
<dbReference type="AlphaFoldDB" id="A0AAN6GB67"/>
<dbReference type="Proteomes" id="UP001176521">
    <property type="component" value="Unassembled WGS sequence"/>
</dbReference>
<protein>
    <submittedName>
        <fullName evidence="1">Uncharacterized protein</fullName>
    </submittedName>
</protein>
<keyword evidence="2" id="KW-1185">Reference proteome</keyword>
<sequence length="302" mass="32113">MSAIGGLYDFFYVPLLLPTATVEALLPDGARLLPIPHSILTSLVGPQDATSSSSSTNTHLVALQLGYQRGTGPLLLPFGMNFSEAKLEVPYVSHPYLTLPSTEPEASPAFLLKQTILFSSAMLSAPSNLIAGLKSHNVAFTPAKRSVPFDVPADSADQVTYGAEGFLDVVLSPAVEDAEPALEENKATLEALTTLLHAEWFGHRTGRTVTRFEYARLSPSLPPAATSSSKAIKRDAEIAPRRYTLDAGKLHLGAFLPSQKVGKSEEGGGGGGGAAGRQVIEIPKGTKAWRVRAQYRSFARSV</sequence>
<evidence type="ECO:0000313" key="1">
    <source>
        <dbReference type="EMBL" id="KAK0531467.1"/>
    </source>
</evidence>
<evidence type="ECO:0000313" key="2">
    <source>
        <dbReference type="Proteomes" id="UP001176521"/>
    </source>
</evidence>
<organism evidence="1 2">
    <name type="scientific">Tilletia horrida</name>
    <dbReference type="NCBI Taxonomy" id="155126"/>
    <lineage>
        <taxon>Eukaryota</taxon>
        <taxon>Fungi</taxon>
        <taxon>Dikarya</taxon>
        <taxon>Basidiomycota</taxon>
        <taxon>Ustilaginomycotina</taxon>
        <taxon>Exobasidiomycetes</taxon>
        <taxon>Tilletiales</taxon>
        <taxon>Tilletiaceae</taxon>
        <taxon>Tilletia</taxon>
    </lineage>
</organism>
<proteinExistence type="predicted"/>
<dbReference type="EMBL" id="JAPDMQ010000185">
    <property type="protein sequence ID" value="KAK0531467.1"/>
    <property type="molecule type" value="Genomic_DNA"/>
</dbReference>
<reference evidence="1" key="1">
    <citation type="journal article" date="2023" name="PhytoFront">
        <title>Draft Genome Resources of Seven Strains of Tilletia horrida, Causal Agent of Kernel Smut of Rice.</title>
        <authorList>
            <person name="Khanal S."/>
            <person name="Antony Babu S."/>
            <person name="Zhou X.G."/>
        </authorList>
    </citation>
    <scope>NUCLEOTIDE SEQUENCE</scope>
    <source>
        <strain evidence="1">TX3</strain>
    </source>
</reference>
<accession>A0AAN6GB67</accession>
<comment type="caution">
    <text evidence="1">The sequence shown here is derived from an EMBL/GenBank/DDBJ whole genome shotgun (WGS) entry which is preliminary data.</text>
</comment>
<name>A0AAN6GB67_9BASI</name>